<evidence type="ECO:0000313" key="1">
    <source>
        <dbReference type="EMBL" id="AQW45175.1"/>
    </source>
</evidence>
<evidence type="ECO:0000313" key="2">
    <source>
        <dbReference type="Proteomes" id="UP000501165"/>
    </source>
</evidence>
<name>A0A2D0WHQ3_9VIRU</name>
<keyword evidence="2" id="KW-1185">Reference proteome</keyword>
<protein>
    <submittedName>
        <fullName evidence="1">Cap protein</fullName>
    </submittedName>
</protein>
<reference evidence="1 2" key="1">
    <citation type="journal article" date="2017" name="Arch. Virol.">
        <title>Identification and genetic characterization of a novel circular single-stranded DNA virus in a human upper respiratory tract sample.</title>
        <authorList>
            <person name="Cui L."/>
            <person name="Wu B."/>
            <person name="Zhu X."/>
            <person name="Guo X."/>
            <person name="Ge Y."/>
            <person name="Zhao K."/>
            <person name="Qi X."/>
            <person name="Shi Z."/>
            <person name="Zhu F."/>
            <person name="Sun L."/>
            <person name="Zhou M."/>
        </authorList>
    </citation>
    <scope>NUCLEOTIDE SEQUENCE [LARGE SCALE GENOMIC DNA]</scope>
    <source>
        <strain evidence="1">MRJ</strain>
    </source>
</reference>
<organism evidence="1 2">
    <name type="scientific">human respiratory-associated brisavirus</name>
    <dbReference type="NCBI Taxonomy" id="3116878"/>
    <lineage>
        <taxon>Viruses</taxon>
        <taxon>Monodnaviria</taxon>
        <taxon>Shotokuvirae</taxon>
        <taxon>Cressdnaviricota</taxon>
        <taxon>Arfiviricetes</taxon>
        <taxon>Recrevirales</taxon>
        <taxon>Redondoviridae</taxon>
        <taxon>Torbevirus</taxon>
        <taxon>Torbevirus brisa</taxon>
        <taxon>Brisavirus</taxon>
    </lineage>
</organism>
<dbReference type="Proteomes" id="UP000501165">
    <property type="component" value="Segment"/>
</dbReference>
<sequence length="531" mass="61009">MAKRYASRKRVYRRKARKPIKRFRRYRAKARSTAKRYFRLKRAARNYSKVKKIRRAKRQYKTISGKGVKNKLSKLSISEFIQLPYYDLIRLASMVCTRHSPTGYPLTEQAMQSFANLYSEQYLYKLGAILPEKLFVNSNPFIIGADRSFTPYLFGFNPILTPVTCGQKMQIYASLYSKFKYVGVKVSWHPRNRAVSSYLPSEFKVKYDSDVLSMAALTPNPAEDGVPSTIAQGNAMFTPKDRLNQTIEMTRSEANVSGNYYMHVYFGKQIESSETWDLPYYRWRQMSGGQKELSLQHEKAKHNNKGRVKASLFYDIQTLLPCIETNSKLHKVYDMSKPFSFFVRPMVVDSSTVKEPNERGAENIDTIDCNCQHESLTKGLKHLGYRSFDHALVPSTIEIPQDNQELSDLTQDRWYYNSDDDNFFNPTLFWYCFTTSDNPVDASYKSHSPYQALASSFNNAQVPAGAPNGNARYELSSHFGTYNDALNQYGYFDVTFYTKWKGERPLVSKSSYTGIVPSETGVTGLSTIISN</sequence>
<dbReference type="EMBL" id="KY052047">
    <property type="protein sequence ID" value="AQW45175.1"/>
    <property type="molecule type" value="Genomic_DNA"/>
</dbReference>
<accession>A0A2D0WHQ3</accession>
<proteinExistence type="predicted"/>